<evidence type="ECO:0000256" key="1">
    <source>
        <dbReference type="ARBA" id="ARBA00001362"/>
    </source>
</evidence>
<protein>
    <recommendedName>
        <fullName evidence="9 10">D-alanyl-D-alanine dipeptidase</fullName>
        <shortName evidence="9 10">D-Ala-D-Ala dipeptidase</shortName>
        <ecNumber evidence="9 10">3.4.13.22</ecNumber>
    </recommendedName>
</protein>
<comment type="cofactor">
    <cofactor evidence="9">
        <name>Zn(2+)</name>
        <dbReference type="ChEBI" id="CHEBI:29105"/>
    </cofactor>
    <text evidence="9">Binds 1 zinc ion per subunit.</text>
</comment>
<evidence type="ECO:0000256" key="6">
    <source>
        <dbReference type="ARBA" id="ARBA00022997"/>
    </source>
</evidence>
<keyword evidence="5 9" id="KW-0862">Zinc</keyword>
<dbReference type="GO" id="GO:0008237">
    <property type="term" value="F:metallopeptidase activity"/>
    <property type="evidence" value="ECO:0007669"/>
    <property type="project" value="UniProtKB-KW"/>
</dbReference>
<evidence type="ECO:0000256" key="7">
    <source>
        <dbReference type="ARBA" id="ARBA00023049"/>
    </source>
</evidence>
<keyword evidence="2 9" id="KW-0645">Protease</keyword>
<dbReference type="InterPro" id="IPR009045">
    <property type="entry name" value="Zn_M74/Hedgehog-like"/>
</dbReference>
<dbReference type="GO" id="GO:0008270">
    <property type="term" value="F:zinc ion binding"/>
    <property type="evidence" value="ECO:0007669"/>
    <property type="project" value="UniProtKB-UniRule"/>
</dbReference>
<evidence type="ECO:0000256" key="2">
    <source>
        <dbReference type="ARBA" id="ARBA00022670"/>
    </source>
</evidence>
<dbReference type="KEGG" id="gso:PH603_12265"/>
<dbReference type="PIRSF" id="PIRSF026671">
    <property type="entry name" value="AA_dipeptidase"/>
    <property type="match status" value="1"/>
</dbReference>
<evidence type="ECO:0000256" key="9">
    <source>
        <dbReference type="HAMAP-Rule" id="MF_01924"/>
    </source>
</evidence>
<dbReference type="Gene3D" id="3.30.1380.10">
    <property type="match status" value="1"/>
</dbReference>
<dbReference type="AlphaFoldDB" id="A0AAF0BLM8"/>
<dbReference type="GO" id="GO:0071555">
    <property type="term" value="P:cell wall organization"/>
    <property type="evidence" value="ECO:0007669"/>
    <property type="project" value="UniProtKB-KW"/>
</dbReference>
<feature type="binding site" evidence="9">
    <location>
        <position position="205"/>
    </location>
    <ligand>
        <name>Zn(2+)</name>
        <dbReference type="ChEBI" id="CHEBI:29105"/>
        <note>catalytic</note>
    </ligand>
</feature>
<keyword evidence="7 9" id="KW-0482">Metalloprotease</keyword>
<dbReference type="GO" id="GO:0160237">
    <property type="term" value="F:D-Ala-D-Ala dipeptidase activity"/>
    <property type="evidence" value="ECO:0007669"/>
    <property type="project" value="UniProtKB-EC"/>
</dbReference>
<keyword evidence="3 9" id="KW-0479">Metal-binding</keyword>
<dbReference type="Pfam" id="PF01427">
    <property type="entry name" value="Peptidase_M15"/>
    <property type="match status" value="1"/>
</dbReference>
<organism evidence="12 13">
    <name type="scientific">Gimibacter soli</name>
    <dbReference type="NCBI Taxonomy" id="3024400"/>
    <lineage>
        <taxon>Bacteria</taxon>
        <taxon>Pseudomonadati</taxon>
        <taxon>Pseudomonadota</taxon>
        <taxon>Alphaproteobacteria</taxon>
        <taxon>Kordiimonadales</taxon>
        <taxon>Temperatibacteraceae</taxon>
        <taxon>Gimibacter</taxon>
    </lineage>
</organism>
<evidence type="ECO:0000313" key="12">
    <source>
        <dbReference type="EMBL" id="WCL53311.1"/>
    </source>
</evidence>
<evidence type="ECO:0000256" key="3">
    <source>
        <dbReference type="ARBA" id="ARBA00022723"/>
    </source>
</evidence>
<dbReference type="Proteomes" id="UP001217500">
    <property type="component" value="Chromosome"/>
</dbReference>
<comment type="catalytic activity">
    <reaction evidence="1 9 10">
        <text>D-alanyl-D-alanine + H2O = 2 D-alanine</text>
        <dbReference type="Rhea" id="RHEA:20661"/>
        <dbReference type="ChEBI" id="CHEBI:15377"/>
        <dbReference type="ChEBI" id="CHEBI:57416"/>
        <dbReference type="ChEBI" id="CHEBI:57822"/>
        <dbReference type="EC" id="3.4.13.22"/>
    </reaction>
</comment>
<keyword evidence="13" id="KW-1185">Reference proteome</keyword>
<dbReference type="HAMAP" id="MF_01924">
    <property type="entry name" value="A_A_dipeptidase"/>
    <property type="match status" value="1"/>
</dbReference>
<dbReference type="EC" id="3.4.13.22" evidence="9 10"/>
<dbReference type="PANTHER" id="PTHR43126">
    <property type="entry name" value="D-ALANYL-D-ALANINE DIPEPTIDASE"/>
    <property type="match status" value="1"/>
</dbReference>
<dbReference type="SUPFAM" id="SSF55166">
    <property type="entry name" value="Hedgehog/DD-peptidase"/>
    <property type="match status" value="1"/>
</dbReference>
<name>A0AAF0BLM8_9PROT</name>
<comment type="similarity">
    <text evidence="9 10">Belongs to the peptidase M15D family.</text>
</comment>
<keyword evidence="8 10" id="KW-0961">Cell wall biogenesis/degradation</keyword>
<feature type="site" description="Transition state stabilizer" evidence="9">
    <location>
        <position position="92"/>
    </location>
</feature>
<evidence type="ECO:0000256" key="10">
    <source>
        <dbReference type="PIRNR" id="PIRNR026671"/>
    </source>
</evidence>
<comment type="function">
    <text evidence="9 10">Catalyzes hydrolysis of the D-alanyl-D-alanine dipeptide.</text>
</comment>
<accession>A0AAF0BLM8</accession>
<evidence type="ECO:0000256" key="5">
    <source>
        <dbReference type="ARBA" id="ARBA00022833"/>
    </source>
</evidence>
<keyword evidence="11" id="KW-0732">Signal</keyword>
<feature type="signal peptide" evidence="11">
    <location>
        <begin position="1"/>
        <end position="19"/>
    </location>
</feature>
<feature type="binding site" evidence="9">
    <location>
        <position position="144"/>
    </location>
    <ligand>
        <name>Zn(2+)</name>
        <dbReference type="ChEBI" id="CHEBI:29105"/>
        <note>catalytic</note>
    </ligand>
</feature>
<gene>
    <name evidence="9" type="primary">ddpX</name>
    <name evidence="12" type="ORF">PH603_12265</name>
</gene>
<dbReference type="RefSeq" id="WP_289502823.1">
    <property type="nucleotide sequence ID" value="NZ_CP116805.1"/>
</dbReference>
<keyword evidence="6 9" id="KW-0224">Dipeptidase</keyword>
<keyword evidence="4 9" id="KW-0378">Hydrolase</keyword>
<dbReference type="EMBL" id="CP116805">
    <property type="protein sequence ID" value="WCL53311.1"/>
    <property type="molecule type" value="Genomic_DNA"/>
</dbReference>
<sequence length="223" mass="24090">MKSLIAGLPVLLASTLAVAEPEKSPMIDLNDQVSGLVCDARYAGAENFTGRPLTGYEKSMCLGTPELALALAKAQEALAPYGLTLVVFDAYRPQSAVDGLIKWAADEKDTLHKADYYPDVQKDRLIPDGYIAAKSGHSRGGTVDLSIADAATGTLLDMATSFDFFGPQSGLSATGLTVQQKANRALLSTVMQAAGFVPYDAEWWHFRLKDEPWPDTYFDIPVR</sequence>
<dbReference type="InterPro" id="IPR000755">
    <property type="entry name" value="A_A_dipeptidase"/>
</dbReference>
<dbReference type="CDD" id="cd14817">
    <property type="entry name" value="D-Ala-D-Ala_dipeptidase_VanX"/>
    <property type="match status" value="1"/>
</dbReference>
<feature type="binding site" evidence="9">
    <location>
        <position position="137"/>
    </location>
    <ligand>
        <name>Zn(2+)</name>
        <dbReference type="ChEBI" id="CHEBI:29105"/>
        <note>catalytic</note>
    </ligand>
</feature>
<feature type="chain" id="PRO_5042283400" description="D-alanyl-D-alanine dipeptidase" evidence="11">
    <location>
        <begin position="20"/>
        <end position="223"/>
    </location>
</feature>
<evidence type="ECO:0000313" key="13">
    <source>
        <dbReference type="Proteomes" id="UP001217500"/>
    </source>
</evidence>
<dbReference type="PANTHER" id="PTHR43126:SF1">
    <property type="entry name" value="D-ALANYL-D-ALANINE DIPEPTIDASE"/>
    <property type="match status" value="1"/>
</dbReference>
<feature type="active site" description="Proton donor/acceptor" evidence="9">
    <location>
        <position position="202"/>
    </location>
</feature>
<proteinExistence type="inferred from homology"/>
<evidence type="ECO:0000256" key="8">
    <source>
        <dbReference type="ARBA" id="ARBA00023316"/>
    </source>
</evidence>
<evidence type="ECO:0000256" key="4">
    <source>
        <dbReference type="ARBA" id="ARBA00022801"/>
    </source>
</evidence>
<evidence type="ECO:0000256" key="11">
    <source>
        <dbReference type="SAM" id="SignalP"/>
    </source>
</evidence>
<reference evidence="12" key="1">
    <citation type="submission" date="2023-01" db="EMBL/GenBank/DDBJ databases">
        <title>The genome sequence of Kordiimonadaceae bacterium 6D33.</title>
        <authorList>
            <person name="Liu Y."/>
        </authorList>
    </citation>
    <scope>NUCLEOTIDE SEQUENCE</scope>
    <source>
        <strain evidence="12">6D33</strain>
    </source>
</reference>
<dbReference type="GO" id="GO:0006508">
    <property type="term" value="P:proteolysis"/>
    <property type="evidence" value="ECO:0007669"/>
    <property type="project" value="UniProtKB-KW"/>
</dbReference>